<keyword evidence="3" id="KW-1185">Reference proteome</keyword>
<feature type="region of interest" description="Disordered" evidence="1">
    <location>
        <begin position="380"/>
        <end position="464"/>
    </location>
</feature>
<evidence type="ECO:0000313" key="4">
    <source>
        <dbReference type="RefSeq" id="XP_032809667.1"/>
    </source>
</evidence>
<dbReference type="SUPFAM" id="SSF47769">
    <property type="entry name" value="SAM/Pointed domain"/>
    <property type="match status" value="1"/>
</dbReference>
<feature type="compositionally biased region" description="Low complexity" evidence="1">
    <location>
        <begin position="298"/>
        <end position="334"/>
    </location>
</feature>
<protein>
    <submittedName>
        <fullName evidence="4">Polycomb protein Scm-like</fullName>
    </submittedName>
</protein>
<dbReference type="GO" id="GO:0003682">
    <property type="term" value="F:chromatin binding"/>
    <property type="evidence" value="ECO:0007669"/>
    <property type="project" value="TreeGrafter"/>
</dbReference>
<gene>
    <name evidence="4" type="primary">LOC116942164</name>
</gene>
<dbReference type="SMART" id="SM00454">
    <property type="entry name" value="SAM"/>
    <property type="match status" value="1"/>
</dbReference>
<feature type="compositionally biased region" description="Low complexity" evidence="1">
    <location>
        <begin position="380"/>
        <end position="391"/>
    </location>
</feature>
<feature type="domain" description="SAM" evidence="2">
    <location>
        <begin position="468"/>
        <end position="514"/>
    </location>
</feature>
<feature type="compositionally biased region" description="Basic and acidic residues" evidence="1">
    <location>
        <begin position="241"/>
        <end position="269"/>
    </location>
</feature>
<dbReference type="GO" id="GO:0042393">
    <property type="term" value="F:histone binding"/>
    <property type="evidence" value="ECO:0007669"/>
    <property type="project" value="TreeGrafter"/>
</dbReference>
<feature type="region of interest" description="Disordered" evidence="1">
    <location>
        <begin position="192"/>
        <end position="337"/>
    </location>
</feature>
<dbReference type="Pfam" id="PF00536">
    <property type="entry name" value="SAM_1"/>
    <property type="match status" value="1"/>
</dbReference>
<name>A0AAJ7T1S1_PETMA</name>
<sequence>MHWCWLARMGTCRKASLRSMAMSQPRGWTALAKEANDSILIRLCDWRLCVCPSVGGYGFLPPSSAGLLLSQQQQQQQHGILRKHSLARLEMSADILRQKELESLHSHQRLLEAHSQLQPHPHSFPQPLSNPYPHLHTHHVISGNSAETARHSALMLLQQRNLQHQLSHRHQPHLLTHPLSVSHARGLLLASRASHPLGRRGGTRKSSGQKVTAYVTQDAAAPMAVMKREPRSLEENNSDNGSRDSDGDGREGKEQRSDRGDARHGRDLSDDSMAAEGGDAGDVGSRRAEAAGKSSQESLSIPSAAPLLSSLSPSPQTSVCPRPSSRPSSPRLPSVTLHHSAPDTMEAARNPAVIAAATASGTTRLPAASRLLLLPSILGPSSSPAHSPTAPLRHGATSAPLPNTGLPRHVGYARSDRWPTSSPGFPSALSPLSHARPARPGRGPGEEMAEDGDPGTMSAAEEEDMRAWSVDNVCTFVAALSGCAESAQAFRHHAIDGETLPLLTETHLLSTLGLRLGPALKILAQAGSRVARS</sequence>
<dbReference type="Gene3D" id="1.10.150.50">
    <property type="entry name" value="Transcription Factor, Ets-1"/>
    <property type="match status" value="1"/>
</dbReference>
<dbReference type="PANTHER" id="PTHR12247">
    <property type="entry name" value="POLYCOMB GROUP PROTEIN"/>
    <property type="match status" value="1"/>
</dbReference>
<dbReference type="KEGG" id="pmrn:116942164"/>
<evidence type="ECO:0000313" key="3">
    <source>
        <dbReference type="Proteomes" id="UP001318040"/>
    </source>
</evidence>
<organism evidence="3 4">
    <name type="scientific">Petromyzon marinus</name>
    <name type="common">Sea lamprey</name>
    <dbReference type="NCBI Taxonomy" id="7757"/>
    <lineage>
        <taxon>Eukaryota</taxon>
        <taxon>Metazoa</taxon>
        <taxon>Chordata</taxon>
        <taxon>Craniata</taxon>
        <taxon>Vertebrata</taxon>
        <taxon>Cyclostomata</taxon>
        <taxon>Hyperoartia</taxon>
        <taxon>Petromyzontiformes</taxon>
        <taxon>Petromyzontidae</taxon>
        <taxon>Petromyzon</taxon>
    </lineage>
</organism>
<evidence type="ECO:0000256" key="1">
    <source>
        <dbReference type="SAM" id="MobiDB-lite"/>
    </source>
</evidence>
<dbReference type="InterPro" id="IPR050548">
    <property type="entry name" value="PcG_chromatin_remod_factors"/>
</dbReference>
<dbReference type="GO" id="GO:0005634">
    <property type="term" value="C:nucleus"/>
    <property type="evidence" value="ECO:0007669"/>
    <property type="project" value="TreeGrafter"/>
</dbReference>
<dbReference type="Proteomes" id="UP001318040">
    <property type="component" value="Chromosome 13"/>
</dbReference>
<dbReference type="InterPro" id="IPR001660">
    <property type="entry name" value="SAM"/>
</dbReference>
<dbReference type="AlphaFoldDB" id="A0AAJ7T1S1"/>
<evidence type="ECO:0000259" key="2">
    <source>
        <dbReference type="PROSITE" id="PS50105"/>
    </source>
</evidence>
<dbReference type="InterPro" id="IPR013761">
    <property type="entry name" value="SAM/pointed_sf"/>
</dbReference>
<dbReference type="PANTHER" id="PTHR12247:SF89">
    <property type="entry name" value="STERILE ALPHA MOTIF DOMAIN-CONTAINING PROTEIN 7"/>
    <property type="match status" value="1"/>
</dbReference>
<reference evidence="4" key="1">
    <citation type="submission" date="2025-08" db="UniProtKB">
        <authorList>
            <consortium name="RefSeq"/>
        </authorList>
    </citation>
    <scope>IDENTIFICATION</scope>
    <source>
        <tissue evidence="4">Sperm</tissue>
    </source>
</reference>
<dbReference type="PROSITE" id="PS50105">
    <property type="entry name" value="SAM_DOMAIN"/>
    <property type="match status" value="1"/>
</dbReference>
<accession>A0AAJ7T1S1</accession>
<proteinExistence type="predicted"/>
<dbReference type="GO" id="GO:0045892">
    <property type="term" value="P:negative regulation of DNA-templated transcription"/>
    <property type="evidence" value="ECO:0007669"/>
    <property type="project" value="TreeGrafter"/>
</dbReference>
<dbReference type="RefSeq" id="XP_032809667.1">
    <property type="nucleotide sequence ID" value="XM_032953776.1"/>
</dbReference>